<dbReference type="InterPro" id="IPR039420">
    <property type="entry name" value="WalR-like"/>
</dbReference>
<dbReference type="InterPro" id="IPR011006">
    <property type="entry name" value="CheY-like_superfamily"/>
</dbReference>
<dbReference type="CDD" id="cd17574">
    <property type="entry name" value="REC_OmpR"/>
    <property type="match status" value="1"/>
</dbReference>
<evidence type="ECO:0000259" key="10">
    <source>
        <dbReference type="PROSITE" id="PS50110"/>
    </source>
</evidence>
<evidence type="ECO:0000256" key="7">
    <source>
        <dbReference type="ARBA" id="ARBA00024867"/>
    </source>
</evidence>
<dbReference type="Gene3D" id="1.10.10.10">
    <property type="entry name" value="Winged helix-like DNA-binding domain superfamily/Winged helix DNA-binding domain"/>
    <property type="match status" value="1"/>
</dbReference>
<evidence type="ECO:0000256" key="2">
    <source>
        <dbReference type="ARBA" id="ARBA00022553"/>
    </source>
</evidence>
<dbReference type="PROSITE" id="PS51755">
    <property type="entry name" value="OMPR_PHOB"/>
    <property type="match status" value="1"/>
</dbReference>
<dbReference type="SUPFAM" id="SSF52172">
    <property type="entry name" value="CheY-like"/>
    <property type="match status" value="1"/>
</dbReference>
<dbReference type="PROSITE" id="PS50110">
    <property type="entry name" value="RESPONSE_REGULATORY"/>
    <property type="match status" value="1"/>
</dbReference>
<keyword evidence="2 8" id="KW-0597">Phosphoprotein</keyword>
<evidence type="ECO:0000256" key="4">
    <source>
        <dbReference type="ARBA" id="ARBA00023015"/>
    </source>
</evidence>
<protein>
    <recommendedName>
        <fullName evidence="1">Stage 0 sporulation protein A homolog</fullName>
    </recommendedName>
</protein>
<organism evidence="12 13">
    <name type="scientific">Anaerocolumna sedimenticola</name>
    <dbReference type="NCBI Taxonomy" id="2696063"/>
    <lineage>
        <taxon>Bacteria</taxon>
        <taxon>Bacillati</taxon>
        <taxon>Bacillota</taxon>
        <taxon>Clostridia</taxon>
        <taxon>Lachnospirales</taxon>
        <taxon>Lachnospiraceae</taxon>
        <taxon>Anaerocolumna</taxon>
    </lineage>
</organism>
<comment type="function">
    <text evidence="7">May play the central regulatory role in sporulation. It may be an element of the effector pathway responsible for the activation of sporulation genes in response to nutritional stress. Spo0A may act in concert with spo0H (a sigma factor) to control the expression of some genes that are critical to the sporulation process.</text>
</comment>
<dbReference type="Proteomes" id="UP000464314">
    <property type="component" value="Chromosome"/>
</dbReference>
<name>A0A6P1TK86_9FIRM</name>
<keyword evidence="4" id="KW-0805">Transcription regulation</keyword>
<evidence type="ECO:0000256" key="1">
    <source>
        <dbReference type="ARBA" id="ARBA00018672"/>
    </source>
</evidence>
<dbReference type="Pfam" id="PF00072">
    <property type="entry name" value="Response_reg"/>
    <property type="match status" value="1"/>
</dbReference>
<dbReference type="CDD" id="cd00383">
    <property type="entry name" value="trans_reg_C"/>
    <property type="match status" value="1"/>
</dbReference>
<dbReference type="InterPro" id="IPR001789">
    <property type="entry name" value="Sig_transdc_resp-reg_receiver"/>
</dbReference>
<keyword evidence="13" id="KW-1185">Reference proteome</keyword>
<dbReference type="PANTHER" id="PTHR48111">
    <property type="entry name" value="REGULATOR OF RPOS"/>
    <property type="match status" value="1"/>
</dbReference>
<dbReference type="GO" id="GO:0005829">
    <property type="term" value="C:cytosol"/>
    <property type="evidence" value="ECO:0007669"/>
    <property type="project" value="TreeGrafter"/>
</dbReference>
<keyword evidence="3" id="KW-0902">Two-component regulatory system</keyword>
<proteinExistence type="predicted"/>
<evidence type="ECO:0000256" key="6">
    <source>
        <dbReference type="ARBA" id="ARBA00023163"/>
    </source>
</evidence>
<evidence type="ECO:0000256" key="3">
    <source>
        <dbReference type="ARBA" id="ARBA00023012"/>
    </source>
</evidence>
<dbReference type="InterPro" id="IPR016032">
    <property type="entry name" value="Sig_transdc_resp-reg_C-effctor"/>
</dbReference>
<dbReference type="GO" id="GO:0006355">
    <property type="term" value="P:regulation of DNA-templated transcription"/>
    <property type="evidence" value="ECO:0007669"/>
    <property type="project" value="InterPro"/>
</dbReference>
<dbReference type="FunFam" id="1.10.10.10:FF:000018">
    <property type="entry name" value="DNA-binding response regulator ResD"/>
    <property type="match status" value="1"/>
</dbReference>
<dbReference type="FunFam" id="3.40.50.2300:FF:000001">
    <property type="entry name" value="DNA-binding response regulator PhoB"/>
    <property type="match status" value="1"/>
</dbReference>
<evidence type="ECO:0000256" key="5">
    <source>
        <dbReference type="ARBA" id="ARBA00023125"/>
    </source>
</evidence>
<dbReference type="KEGG" id="anr:Ana3638_08745"/>
<feature type="modified residue" description="4-aspartylphosphate" evidence="8">
    <location>
        <position position="51"/>
    </location>
</feature>
<dbReference type="GO" id="GO:0032993">
    <property type="term" value="C:protein-DNA complex"/>
    <property type="evidence" value="ECO:0007669"/>
    <property type="project" value="TreeGrafter"/>
</dbReference>
<keyword evidence="6" id="KW-0804">Transcription</keyword>
<dbReference type="Gene3D" id="3.40.50.2300">
    <property type="match status" value="1"/>
</dbReference>
<dbReference type="InterPro" id="IPR036388">
    <property type="entry name" value="WH-like_DNA-bd_sf"/>
</dbReference>
<dbReference type="InterPro" id="IPR001867">
    <property type="entry name" value="OmpR/PhoB-type_DNA-bd"/>
</dbReference>
<feature type="domain" description="OmpR/PhoB-type" evidence="11">
    <location>
        <begin position="128"/>
        <end position="227"/>
    </location>
</feature>
<dbReference type="SMART" id="SM00862">
    <property type="entry name" value="Trans_reg_C"/>
    <property type="match status" value="1"/>
</dbReference>
<dbReference type="SUPFAM" id="SSF46894">
    <property type="entry name" value="C-terminal effector domain of the bipartite response regulators"/>
    <property type="match status" value="1"/>
</dbReference>
<dbReference type="RefSeq" id="WP_161837673.1">
    <property type="nucleotide sequence ID" value="NZ_CP048000.1"/>
</dbReference>
<dbReference type="Gene3D" id="6.10.250.690">
    <property type="match status" value="1"/>
</dbReference>
<evidence type="ECO:0000313" key="12">
    <source>
        <dbReference type="EMBL" id="QHQ60843.1"/>
    </source>
</evidence>
<dbReference type="SMART" id="SM00448">
    <property type="entry name" value="REC"/>
    <property type="match status" value="1"/>
</dbReference>
<evidence type="ECO:0000259" key="11">
    <source>
        <dbReference type="PROSITE" id="PS51755"/>
    </source>
</evidence>
<dbReference type="AlphaFoldDB" id="A0A6P1TK86"/>
<evidence type="ECO:0000256" key="9">
    <source>
        <dbReference type="PROSITE-ProRule" id="PRU01091"/>
    </source>
</evidence>
<dbReference type="PANTHER" id="PTHR48111:SF2">
    <property type="entry name" value="RESPONSE REGULATOR SAER"/>
    <property type="match status" value="1"/>
</dbReference>
<accession>A0A6P1TK86</accession>
<keyword evidence="5 9" id="KW-0238">DNA-binding</keyword>
<dbReference type="GO" id="GO:0000156">
    <property type="term" value="F:phosphorelay response regulator activity"/>
    <property type="evidence" value="ECO:0007669"/>
    <property type="project" value="TreeGrafter"/>
</dbReference>
<evidence type="ECO:0000313" key="13">
    <source>
        <dbReference type="Proteomes" id="UP000464314"/>
    </source>
</evidence>
<feature type="DNA-binding region" description="OmpR/PhoB-type" evidence="9">
    <location>
        <begin position="128"/>
        <end position="227"/>
    </location>
</feature>
<dbReference type="Pfam" id="PF00486">
    <property type="entry name" value="Trans_reg_C"/>
    <property type="match status" value="1"/>
</dbReference>
<feature type="domain" description="Response regulatory" evidence="10">
    <location>
        <begin position="2"/>
        <end position="115"/>
    </location>
</feature>
<reference evidence="12 13" key="1">
    <citation type="submission" date="2020-01" db="EMBL/GenBank/DDBJ databases">
        <title>Genome analysis of Anaerocolumna sp. CBA3638.</title>
        <authorList>
            <person name="Kim J."/>
            <person name="Roh S.W."/>
        </authorList>
    </citation>
    <scope>NUCLEOTIDE SEQUENCE [LARGE SCALE GENOMIC DNA]</scope>
    <source>
        <strain evidence="12 13">CBA3638</strain>
    </source>
</reference>
<sequence length="235" mass="27355">MHILVAEDEKDILNLITEQLRMEGYTIYQAFSGLEAWNLFQKETIDLALLDVMMPGMDGLTLLRKIRETSEIPVIFLTARGEEMDKVSGLSLGADDYMVKPFSLAELSARVAVQLRHLKKIKRPDVKEDIIICGELCLDRLHGTLHKRGKLIELNAKEYLLLTYMMENQEIILTKRQMYQAVWEEEYIYDDNTVMVHLSHIRNKIEDNAKEPQYMITFRGVGYKLTDPIKSEHYE</sequence>
<dbReference type="GO" id="GO:0000976">
    <property type="term" value="F:transcription cis-regulatory region binding"/>
    <property type="evidence" value="ECO:0007669"/>
    <property type="project" value="TreeGrafter"/>
</dbReference>
<gene>
    <name evidence="12" type="ORF">Ana3638_08745</name>
</gene>
<evidence type="ECO:0000256" key="8">
    <source>
        <dbReference type="PROSITE-ProRule" id="PRU00169"/>
    </source>
</evidence>
<dbReference type="EMBL" id="CP048000">
    <property type="protein sequence ID" value="QHQ60843.1"/>
    <property type="molecule type" value="Genomic_DNA"/>
</dbReference>